<comment type="similarity">
    <text evidence="1">Belongs to the peptidase M20A family.</text>
</comment>
<dbReference type="InterPro" id="IPR002933">
    <property type="entry name" value="Peptidase_M20"/>
</dbReference>
<name>A0A2N1JGQ4_9BASI</name>
<dbReference type="Proteomes" id="UP000232875">
    <property type="component" value="Unassembled WGS sequence"/>
</dbReference>
<keyword evidence="5" id="KW-0862">Zinc</keyword>
<dbReference type="GO" id="GO:0051603">
    <property type="term" value="P:proteolysis involved in protein catabolic process"/>
    <property type="evidence" value="ECO:0007669"/>
    <property type="project" value="TreeGrafter"/>
</dbReference>
<dbReference type="OrthoDB" id="3064516at2759"/>
<feature type="domain" description="Peptidase M20 dimerisation" evidence="8">
    <location>
        <begin position="1406"/>
        <end position="1587"/>
    </location>
</feature>
<feature type="compositionally biased region" description="Polar residues" evidence="7">
    <location>
        <begin position="543"/>
        <end position="558"/>
    </location>
</feature>
<feature type="region of interest" description="Disordered" evidence="7">
    <location>
        <begin position="939"/>
        <end position="961"/>
    </location>
</feature>
<evidence type="ECO:0000256" key="7">
    <source>
        <dbReference type="SAM" id="MobiDB-lite"/>
    </source>
</evidence>
<dbReference type="Gene3D" id="3.30.70.360">
    <property type="match status" value="1"/>
</dbReference>
<feature type="compositionally biased region" description="Polar residues" evidence="7">
    <location>
        <begin position="1061"/>
        <end position="1076"/>
    </location>
</feature>
<dbReference type="Pfam" id="PF01546">
    <property type="entry name" value="Peptidase_M20"/>
    <property type="match status" value="1"/>
</dbReference>
<dbReference type="InterPro" id="IPR047177">
    <property type="entry name" value="Pept_M20A"/>
</dbReference>
<proteinExistence type="inferred from homology"/>
<dbReference type="GO" id="GO:0046872">
    <property type="term" value="F:metal ion binding"/>
    <property type="evidence" value="ECO:0007669"/>
    <property type="project" value="UniProtKB-KW"/>
</dbReference>
<protein>
    <recommendedName>
        <fullName evidence="8">Peptidase M20 dimerisation domain-containing protein</fullName>
    </recommendedName>
</protein>
<evidence type="ECO:0000256" key="2">
    <source>
        <dbReference type="ARBA" id="ARBA00022670"/>
    </source>
</evidence>
<dbReference type="InterPro" id="IPR011650">
    <property type="entry name" value="Peptidase_M20_dimer"/>
</dbReference>
<dbReference type="GO" id="GO:0000328">
    <property type="term" value="C:fungal-type vacuole lumen"/>
    <property type="evidence" value="ECO:0007669"/>
    <property type="project" value="TreeGrafter"/>
</dbReference>
<evidence type="ECO:0000256" key="3">
    <source>
        <dbReference type="ARBA" id="ARBA00022723"/>
    </source>
</evidence>
<keyword evidence="6" id="KW-0175">Coiled coil</keyword>
<sequence length="1746" mass="192533">MARESAHRAVGCARKRDSRPPSLTGETDAQRRNPLARASAVNTKSAQRTSAHTRNSSIALRQSGFASGKGRPLSALFSGPPRQSILLGIESRDGRPVDAQRASGSVHRQSRHSRRLSMSTRHETFEVMTGKPLTDEMEKRITRMEQKYSNHTGRASVRFSALEAASILFPSASDKPLPSIPDAQQWRDGMFDLGTDTDEHEGRDTALDKLEGRVKPVTPIKEEMPQRSNSRSFTPSWLHTEKPHALEEETRRESDAYPVYTPTQVPAKVDVVPSDAPLDTPGDTSSRSLRPLQLSMRNAQGTPLLRDRREPSEPPKMTKTSKRISGIHYKGAAVFRQSSGPPSLAAHAEDTGEVRHSKLCRAATFVSGSGQSSKSSWPLTDAAESGVFSTKSGASSSPEDTSVESTEQTPKRSIPHAAPSRVADVDLLFELELARERHQREQGALQRELEEVRHMMGSQLVSLTIARDAAQERCHAIEQQLTSAQDKMEELESERDMYKEDIGDWRTRCSDLEQTIQSQQMRLKQEQTWRHAATNRMQALSNRLGSQETSFDSNSSGAHMSATQSGGASQSSSILLELPALPDLPAMPSDDELGGWSKRVARQISKHAPVDDNSALAPETARLLSDMRQQIMALYSELQLEHSNHELTRTQLLAAQEQASVQPVQGADTRKTSDASDPTSTPRPPDAAPSDAYMAAQEKVLHQRIASQQHAEPADVLFERMPGHHATESLVGLGLSPQVQLGALAKHDAQASKHTLDEPAWPETSQDMSWLEEDKAWDPSGVQEAVREDTIAHAQSTLPLPPHSPADDGACTGDAGELFVDTSSVFMEDTSHASPTRNEDPWTSDEESPIAPPRPEFIPEWSFDQAIFEASQDIEVYEKSCDNLCDKQAKRGAKRMQAPPVEDFFGILAPSAAPLPPLPLPTYALEMPPLDPAKLPPIRSPQPNALNSAKAPPSLRAGTRTQQRSLLARAAYLDENAPRPMQQLPRRPIPALDSQSHTVLLPTAPEEPAKAEYVIKAEQADAQRTVQSEAKNDFFSQFFGGFKSPWLKEEKPVSEDDPESHVSSTPTTLNAPFTSPAQAPYEDVYRTPTVDARPSPSNATNKATKLVPLDPQQRVPFSSPVWSLNFTTSSAKSKADVPVASKIGLVLLGLGGFFFYHSLTPNSHSIHVELMSDDVCPQVAPFNASKVLRGKEIKLPSLKQSVERLSRAVQVDTGVGDNWPDPDDKPDRWTAFEKFAGLLAEDYPHIHANDSPVSREFVHKHGLLYTWPGSDSALKPLMVNSHQDVIPVENEASDEWKFPPFSGHIDYETQTVWGRGAVDCKLWLVGAMSAMDTLLDQGWTPKRTIIMSFGFDEEASGVQGAKFLGEFLFERYGPDSVAMIVDEGNPVLSASDPESFGKPIASPAVAEKGTIDVLLSLETRGGHSSMPPPHTNIAIMGQIIVLLENNPFPDLIREESSSTIHQLQCQRDAPNMPAETRKALENLEIAERELGVHNVPKSKVRFALPMTSAPQDKLEQARSALLKSVNYLTLVFLKTTQAIDIIRGGVKVNALPEHTEMMVDHRIAVYSSVKETTDHYRALLEPFAKEHKIGLDFFGEQIVPREPDGPQLNVSSYREALEPAPITPFLGEEATAYRFFSSVIRETWFLDQPRIVLHEDGHEDAPEKKYKQPITVAPSTMFGNTDTHWYQKMTKNIFRFGAMSAHEDLTGMPMIHTIHAVNEHASIDAIAKSVEFYTNLMIASDDAKIH</sequence>
<evidence type="ECO:0000256" key="5">
    <source>
        <dbReference type="ARBA" id="ARBA00022833"/>
    </source>
</evidence>
<evidence type="ECO:0000256" key="4">
    <source>
        <dbReference type="ARBA" id="ARBA00022801"/>
    </source>
</evidence>
<dbReference type="CDD" id="cd05674">
    <property type="entry name" value="M20_yscS"/>
    <property type="match status" value="1"/>
</dbReference>
<feature type="region of interest" description="Disordered" evidence="7">
    <location>
        <begin position="657"/>
        <end position="690"/>
    </location>
</feature>
<feature type="compositionally biased region" description="Low complexity" evidence="7">
    <location>
        <begin position="561"/>
        <end position="571"/>
    </location>
</feature>
<evidence type="ECO:0000313" key="9">
    <source>
        <dbReference type="EMBL" id="PKI85715.1"/>
    </source>
</evidence>
<feature type="region of interest" description="Disordered" evidence="7">
    <location>
        <begin position="543"/>
        <end position="571"/>
    </location>
</feature>
<evidence type="ECO:0000313" key="10">
    <source>
        <dbReference type="Proteomes" id="UP000232875"/>
    </source>
</evidence>
<feature type="region of interest" description="Disordered" evidence="7">
    <location>
        <begin position="1"/>
        <end position="79"/>
    </location>
</feature>
<dbReference type="STRING" id="2020962.A0A2N1JGQ4"/>
<evidence type="ECO:0000259" key="8">
    <source>
        <dbReference type="Pfam" id="PF07687"/>
    </source>
</evidence>
<keyword evidence="4" id="KW-0378">Hydrolase</keyword>
<feature type="compositionally biased region" description="Basic and acidic residues" evidence="7">
    <location>
        <begin position="239"/>
        <end position="255"/>
    </location>
</feature>
<organism evidence="9 10">
    <name type="scientific">Malassezia vespertilionis</name>
    <dbReference type="NCBI Taxonomy" id="2020962"/>
    <lineage>
        <taxon>Eukaryota</taxon>
        <taxon>Fungi</taxon>
        <taxon>Dikarya</taxon>
        <taxon>Basidiomycota</taxon>
        <taxon>Ustilaginomycotina</taxon>
        <taxon>Malasseziomycetes</taxon>
        <taxon>Malasseziales</taxon>
        <taxon>Malasseziaceae</taxon>
        <taxon>Malassezia</taxon>
    </lineage>
</organism>
<dbReference type="SUPFAM" id="SSF53187">
    <property type="entry name" value="Zn-dependent exopeptidases"/>
    <property type="match status" value="1"/>
</dbReference>
<keyword evidence="10" id="KW-1185">Reference proteome</keyword>
<feature type="region of interest" description="Disordered" evidence="7">
    <location>
        <begin position="829"/>
        <end position="850"/>
    </location>
</feature>
<dbReference type="GO" id="GO:0004180">
    <property type="term" value="F:carboxypeptidase activity"/>
    <property type="evidence" value="ECO:0007669"/>
    <property type="project" value="TreeGrafter"/>
</dbReference>
<feature type="compositionally biased region" description="Polar residues" evidence="7">
    <location>
        <begin position="388"/>
        <end position="408"/>
    </location>
</feature>
<feature type="region of interest" description="Disordered" evidence="7">
    <location>
        <begin position="222"/>
        <end position="327"/>
    </location>
</feature>
<dbReference type="Gene3D" id="3.40.630.10">
    <property type="entry name" value="Zn peptidases"/>
    <property type="match status" value="1"/>
</dbReference>
<evidence type="ECO:0000256" key="1">
    <source>
        <dbReference type="ARBA" id="ARBA00006247"/>
    </source>
</evidence>
<feature type="compositionally biased region" description="Polar residues" evidence="7">
    <location>
        <begin position="40"/>
        <end position="60"/>
    </location>
</feature>
<dbReference type="PANTHER" id="PTHR45962:SF1">
    <property type="entry name" value="N-FATTY-ACYL-AMINO ACID SYNTHASE_HYDROLASE PM20D1"/>
    <property type="match status" value="1"/>
</dbReference>
<accession>A0A2N1JGQ4</accession>
<keyword evidence="3" id="KW-0479">Metal-binding</keyword>
<dbReference type="InterPro" id="IPR036264">
    <property type="entry name" value="Bact_exopeptidase_dim_dom"/>
</dbReference>
<gene>
    <name evidence="9" type="ORF">MVES_000739</name>
</gene>
<dbReference type="EMBL" id="KZ454987">
    <property type="protein sequence ID" value="PKI85715.1"/>
    <property type="molecule type" value="Genomic_DNA"/>
</dbReference>
<reference evidence="9 10" key="1">
    <citation type="submission" date="2017-10" db="EMBL/GenBank/DDBJ databases">
        <title>A novel species of cold-tolerant Malassezia isolated from bats.</title>
        <authorList>
            <person name="Lorch J.M."/>
            <person name="Palmer J.M."/>
            <person name="Vanderwolf K.J."/>
            <person name="Schmidt K.Z."/>
            <person name="Verant M.L."/>
            <person name="Weller T.J."/>
            <person name="Blehert D.S."/>
        </authorList>
    </citation>
    <scope>NUCLEOTIDE SEQUENCE [LARGE SCALE GENOMIC DNA]</scope>
    <source>
        <strain evidence="9 10">NWHC:44797-103</strain>
    </source>
</reference>
<dbReference type="Pfam" id="PF07687">
    <property type="entry name" value="M20_dimer"/>
    <property type="match status" value="1"/>
</dbReference>
<dbReference type="SUPFAM" id="SSF55031">
    <property type="entry name" value="Bacterial exopeptidase dimerisation domain"/>
    <property type="match status" value="1"/>
</dbReference>
<feature type="region of interest" description="Disordered" evidence="7">
    <location>
        <begin position="1049"/>
        <end position="1076"/>
    </location>
</feature>
<dbReference type="PANTHER" id="PTHR45962">
    <property type="entry name" value="N-FATTY-ACYL-AMINO ACID SYNTHASE/HYDROLASE PM20D1"/>
    <property type="match status" value="1"/>
</dbReference>
<evidence type="ECO:0000256" key="6">
    <source>
        <dbReference type="SAM" id="Coils"/>
    </source>
</evidence>
<feature type="region of interest" description="Disordered" evidence="7">
    <location>
        <begin position="388"/>
        <end position="419"/>
    </location>
</feature>
<feature type="region of interest" description="Disordered" evidence="7">
    <location>
        <begin position="92"/>
        <end position="117"/>
    </location>
</feature>
<feature type="coiled-coil region" evidence="6">
    <location>
        <begin position="428"/>
        <end position="508"/>
    </location>
</feature>
<dbReference type="Gene3D" id="1.10.150.900">
    <property type="match status" value="1"/>
</dbReference>
<dbReference type="FunFam" id="3.40.630.10:FF:000027">
    <property type="entry name" value="N-fatty-acyl-amino acid synthase/hydrolase PM20D1"/>
    <property type="match status" value="1"/>
</dbReference>
<feature type="compositionally biased region" description="Polar residues" evidence="7">
    <location>
        <begin position="226"/>
        <end position="237"/>
    </location>
</feature>
<keyword evidence="2" id="KW-0645">Protease</keyword>